<protein>
    <submittedName>
        <fullName evidence="1">YbjN domain-containing protein</fullName>
    </submittedName>
</protein>
<dbReference type="InterPro" id="IPR054345">
    <property type="entry name" value="Tir-like"/>
</dbReference>
<evidence type="ECO:0000313" key="1">
    <source>
        <dbReference type="EMBL" id="MDV2079607.1"/>
    </source>
</evidence>
<reference evidence="1 2" key="1">
    <citation type="submission" date="2023-10" db="EMBL/GenBank/DDBJ databases">
        <title>Characteristics and mechanism of a salt-tolerant marine origin heterotrophic nitrifying- aerobic denitrifying bacteria Marinobacter xestospongiae HN1.</title>
        <authorList>
            <person name="Qi R."/>
        </authorList>
    </citation>
    <scope>NUCLEOTIDE SEQUENCE [LARGE SCALE GENOMIC DNA]</scope>
    <source>
        <strain evidence="1 2">HN1</strain>
    </source>
</reference>
<sequence length="136" mass="15093">MTTPFETVKQYLQQLPVTVVSEDADDQLVVVEAPRQGVHHLVLDCEDDILVIEQVIADLPAADADCYRTLLQINRELVHGALCLDEAGTRLIFRDTLQLENLDLNELEGSINALSLMLAEHADQLIRYARQGGEAA</sequence>
<dbReference type="RefSeq" id="WP_316974130.1">
    <property type="nucleotide sequence ID" value="NZ_JAWIIJ010000008.1"/>
</dbReference>
<dbReference type="Gene3D" id="3.30.1460.10">
    <property type="match status" value="1"/>
</dbReference>
<dbReference type="Proteomes" id="UP001269819">
    <property type="component" value="Unassembled WGS sequence"/>
</dbReference>
<proteinExistence type="predicted"/>
<comment type="caution">
    <text evidence="1">The sequence shown here is derived from an EMBL/GenBank/DDBJ whole genome shotgun (WGS) entry which is preliminary data.</text>
</comment>
<dbReference type="EMBL" id="JAWIIJ010000008">
    <property type="protein sequence ID" value="MDV2079607.1"/>
    <property type="molecule type" value="Genomic_DNA"/>
</dbReference>
<organism evidence="1 2">
    <name type="scientific">Marinobacter xestospongiae</name>
    <dbReference type="NCBI Taxonomy" id="994319"/>
    <lineage>
        <taxon>Bacteria</taxon>
        <taxon>Pseudomonadati</taxon>
        <taxon>Pseudomonadota</taxon>
        <taxon>Gammaproteobacteria</taxon>
        <taxon>Pseudomonadales</taxon>
        <taxon>Marinobacteraceae</taxon>
        <taxon>Marinobacter</taxon>
    </lineage>
</organism>
<accession>A0ABU3W085</accession>
<dbReference type="SUPFAM" id="SSF69635">
    <property type="entry name" value="Type III secretory system chaperone-like"/>
    <property type="match status" value="1"/>
</dbReference>
<dbReference type="Pfam" id="PF22550">
    <property type="entry name" value="CesT_Tir_1"/>
    <property type="match status" value="1"/>
</dbReference>
<evidence type="ECO:0000313" key="2">
    <source>
        <dbReference type="Proteomes" id="UP001269819"/>
    </source>
</evidence>
<keyword evidence="2" id="KW-1185">Reference proteome</keyword>
<name>A0ABU3W085_9GAMM</name>
<gene>
    <name evidence="1" type="ORF">RYS15_13010</name>
</gene>